<feature type="region of interest" description="Disordered" evidence="11">
    <location>
        <begin position="1"/>
        <end position="45"/>
    </location>
</feature>
<dbReference type="GO" id="GO:0005789">
    <property type="term" value="C:endoplasmic reticulum membrane"/>
    <property type="evidence" value="ECO:0007669"/>
    <property type="project" value="UniProtKB-SubCell"/>
</dbReference>
<feature type="transmembrane region" description="Helical" evidence="12">
    <location>
        <begin position="233"/>
        <end position="254"/>
    </location>
</feature>
<feature type="transmembrane region" description="Helical" evidence="12">
    <location>
        <begin position="200"/>
        <end position="221"/>
    </location>
</feature>
<evidence type="ECO:0000256" key="10">
    <source>
        <dbReference type="PIRSR" id="PIRSR000439-1"/>
    </source>
</evidence>
<dbReference type="InterPro" id="IPR004299">
    <property type="entry name" value="MBOAT_fam"/>
</dbReference>
<keyword evidence="7 9" id="KW-0472">Membrane</keyword>
<dbReference type="GO" id="GO:0008374">
    <property type="term" value="F:O-acyltransferase activity"/>
    <property type="evidence" value="ECO:0007669"/>
    <property type="project" value="InterPro"/>
</dbReference>
<keyword evidence="8 9" id="KW-0012">Acyltransferase</keyword>
<dbReference type="Proteomes" id="UP000005408">
    <property type="component" value="Unassembled WGS sequence"/>
</dbReference>
<evidence type="ECO:0000256" key="11">
    <source>
        <dbReference type="SAM" id="MobiDB-lite"/>
    </source>
</evidence>
<organism evidence="13 14">
    <name type="scientific">Magallana gigas</name>
    <name type="common">Pacific oyster</name>
    <name type="synonym">Crassostrea gigas</name>
    <dbReference type="NCBI Taxonomy" id="29159"/>
    <lineage>
        <taxon>Eukaryota</taxon>
        <taxon>Metazoa</taxon>
        <taxon>Spiralia</taxon>
        <taxon>Lophotrochozoa</taxon>
        <taxon>Mollusca</taxon>
        <taxon>Bivalvia</taxon>
        <taxon>Autobranchia</taxon>
        <taxon>Pteriomorphia</taxon>
        <taxon>Ostreida</taxon>
        <taxon>Ostreoidea</taxon>
        <taxon>Ostreidae</taxon>
        <taxon>Magallana</taxon>
    </lineage>
</organism>
<evidence type="ECO:0000256" key="9">
    <source>
        <dbReference type="PIRNR" id="PIRNR000439"/>
    </source>
</evidence>
<dbReference type="GO" id="GO:0008203">
    <property type="term" value="P:cholesterol metabolic process"/>
    <property type="evidence" value="ECO:0007669"/>
    <property type="project" value="TreeGrafter"/>
</dbReference>
<feature type="transmembrane region" description="Helical" evidence="12">
    <location>
        <begin position="335"/>
        <end position="356"/>
    </location>
</feature>
<comment type="similarity">
    <text evidence="2 9">Belongs to the membrane-bound acyltransferase family. Sterol o-acyltransferase subfamily.</text>
</comment>
<feature type="transmembrane region" description="Helical" evidence="12">
    <location>
        <begin position="510"/>
        <end position="531"/>
    </location>
</feature>
<evidence type="ECO:0000256" key="3">
    <source>
        <dbReference type="ARBA" id="ARBA00022679"/>
    </source>
</evidence>
<evidence type="ECO:0000256" key="2">
    <source>
        <dbReference type="ARBA" id="ARBA00009010"/>
    </source>
</evidence>
<evidence type="ECO:0000256" key="12">
    <source>
        <dbReference type="SAM" id="Phobius"/>
    </source>
</evidence>
<feature type="transmembrane region" description="Helical" evidence="12">
    <location>
        <begin position="484"/>
        <end position="503"/>
    </location>
</feature>
<evidence type="ECO:0000313" key="14">
    <source>
        <dbReference type="Proteomes" id="UP000005408"/>
    </source>
</evidence>
<evidence type="ECO:0000256" key="7">
    <source>
        <dbReference type="ARBA" id="ARBA00023136"/>
    </source>
</evidence>
<evidence type="ECO:0000256" key="4">
    <source>
        <dbReference type="ARBA" id="ARBA00022692"/>
    </source>
</evidence>
<accession>A0A8W8M9Q0</accession>
<keyword evidence="6 12" id="KW-1133">Transmembrane helix</keyword>
<keyword evidence="5 9" id="KW-0256">Endoplasmic reticulum</keyword>
<dbReference type="PANTHER" id="PTHR10408:SF8">
    <property type="entry name" value="O-ACYLTRANSFERASE"/>
    <property type="match status" value="1"/>
</dbReference>
<protein>
    <recommendedName>
        <fullName evidence="9">O-acyltransferase</fullName>
    </recommendedName>
</protein>
<dbReference type="EnsemblMetazoa" id="G31977.1">
    <property type="protein sequence ID" value="G31977.1:cds"/>
    <property type="gene ID" value="G31977"/>
</dbReference>
<evidence type="ECO:0000256" key="1">
    <source>
        <dbReference type="ARBA" id="ARBA00004477"/>
    </source>
</evidence>
<keyword evidence="14" id="KW-1185">Reference proteome</keyword>
<evidence type="ECO:0000256" key="6">
    <source>
        <dbReference type="ARBA" id="ARBA00022989"/>
    </source>
</evidence>
<sequence length="564" mass="65710">MLGTSREVGSSAGKNRATGEDREMAEGNSNRPTENGFHKPVGESGEDITWLKMQSQMGYHRIKSQAQQLKQDLRQTVLQELDALVDGFLEDVEQMEGKEGLSNNVSFSELRPSVSESRHESMIRKKREDGELPDKVFMPRSSVLTDLFKIKDVKTIYHIFVAILIVFSLNTLVYDLINEGRLNLNFDLIRYGMGKFSKVMELWMCMNLSTLLVVYPGFYYWSMNRTPGQKIGGYDIAGACCYVLYQLVFLVWPIHYIKENALPPGSSIIVTAEQIRLMMKVHAFVRENITKVLAYKKDDNNQGPLCPDFSKYLYFLFIPTLVYRDTYPRTQSIRWSYVVSNFGQVLACLFYTYYIFERFLVPVFRNFGREHITAKALILSVFGSMLPATLVLVLGFFAILHSWFNAFAEMMTFADRMFYKDWWNSTSFANYYRTWNIVVHDWLYTYIYKDISKLFPQRRSLAMACVFLISAVAHEYVLIMCFKFFYPVLFVMFMGAGFGFIFFKGVGRGWNVFLWLMLIMGNGMLMCLYSLEWYARQRCPENTDNFLDYLIPRSWTCDFEAMES</sequence>
<feature type="transmembrane region" description="Helical" evidence="12">
    <location>
        <begin position="377"/>
        <end position="404"/>
    </location>
</feature>
<keyword evidence="3 9" id="KW-0808">Transferase</keyword>
<evidence type="ECO:0000256" key="8">
    <source>
        <dbReference type="ARBA" id="ARBA00023315"/>
    </source>
</evidence>
<dbReference type="PANTHER" id="PTHR10408">
    <property type="entry name" value="STEROL O-ACYLTRANSFERASE"/>
    <property type="match status" value="1"/>
</dbReference>
<evidence type="ECO:0000256" key="5">
    <source>
        <dbReference type="ARBA" id="ARBA00022824"/>
    </source>
</evidence>
<dbReference type="PIRSF" id="PIRSF000439">
    <property type="entry name" value="Oat_ACAT_DAG_ARE"/>
    <property type="match status" value="1"/>
</dbReference>
<dbReference type="AlphaFoldDB" id="A0A8W8M9Q0"/>
<feature type="transmembrane region" description="Helical" evidence="12">
    <location>
        <begin position="156"/>
        <end position="177"/>
    </location>
</feature>
<dbReference type="InterPro" id="IPR014371">
    <property type="entry name" value="Oat_ACAT_DAG_ARE"/>
</dbReference>
<feature type="active site" evidence="10">
    <location>
        <position position="474"/>
    </location>
</feature>
<name>A0A8W8M9Q0_MAGGI</name>
<proteinExistence type="inferred from homology"/>
<comment type="subcellular location">
    <subcellularLocation>
        <location evidence="1 9">Endoplasmic reticulum membrane</location>
        <topology evidence="1 9">Multi-pass membrane protein</topology>
    </subcellularLocation>
</comment>
<reference evidence="13" key="1">
    <citation type="submission" date="2022-08" db="UniProtKB">
        <authorList>
            <consortium name="EnsemblMetazoa"/>
        </authorList>
    </citation>
    <scope>IDENTIFICATION</scope>
    <source>
        <strain evidence="13">05x7-T-G4-1.051#20</strain>
    </source>
</reference>
<keyword evidence="4 12" id="KW-0812">Transmembrane</keyword>
<evidence type="ECO:0000313" key="13">
    <source>
        <dbReference type="EnsemblMetazoa" id="G31977.1:cds"/>
    </source>
</evidence>
<dbReference type="Pfam" id="PF03062">
    <property type="entry name" value="MBOAT"/>
    <property type="match status" value="1"/>
</dbReference>